<feature type="transmembrane region" description="Helical" evidence="4">
    <location>
        <begin position="52"/>
        <end position="73"/>
    </location>
</feature>
<evidence type="ECO:0000256" key="4">
    <source>
        <dbReference type="SAM" id="Phobius"/>
    </source>
</evidence>
<reference evidence="5 6" key="1">
    <citation type="submission" date="2021-12" db="EMBL/GenBank/DDBJ databases">
        <title>Genome sequencing of bacteria with rrn-lacking chromosome and rrn-plasmid.</title>
        <authorList>
            <person name="Anda M."/>
            <person name="Iwasaki W."/>
        </authorList>
    </citation>
    <scope>NUCLEOTIDE SEQUENCE [LARGE SCALE GENOMIC DNA]</scope>
    <source>
        <strain evidence="5 6">NBRC 101262</strain>
        <plasmid evidence="5 6">pPP1</plasmid>
    </source>
</reference>
<evidence type="ECO:0000313" key="6">
    <source>
        <dbReference type="Proteomes" id="UP001354989"/>
    </source>
</evidence>
<geneLocation type="plasmid" evidence="5 6">
    <name>pPP1</name>
</geneLocation>
<dbReference type="RefSeq" id="WP_338398246.1">
    <property type="nucleotide sequence ID" value="NZ_AP025293.1"/>
</dbReference>
<protein>
    <submittedName>
        <fullName evidence="5">MFS transporter</fullName>
    </submittedName>
</protein>
<evidence type="ECO:0000256" key="3">
    <source>
        <dbReference type="ARBA" id="ARBA00023136"/>
    </source>
</evidence>
<sequence>MNKFQIDAIRKVPMYRYLLLLSIASAIAFQGWRTLFNNFAVDEIGLNGFNVGFIQSVREIPGFLSLLVVYLLLIFKEHRLSAYSILTLGLGVLLTGFFPSYFGLAATTLIMSVGFHYFETTNQSLTLQYFDRLQAPVVFARIRSISAISNIAVGLGIFITASFLTFKNQYLIIGLAAVGIAIWALLKNPVDNSLPAQHKKMILRKKYWLFYVLNLLSGARRQIFVVFAVFLLVKKYDFSIQEITVLFVLNNIIAYFFNPLIAKGINKFGERKILSMEYASLFIIFLAYAFLENRWIVAGLYIFDHIFFNFSIAIKTFFQKTADPQDIAPSMGMAFTINHLTAVVIPVVGGALWLIDWQIPFIAAAVLSLVSLYFAQKIRIPEQEAEVIPKAPVGQQ</sequence>
<dbReference type="Gene3D" id="1.20.1250.20">
    <property type="entry name" value="MFS general substrate transporter like domains"/>
    <property type="match status" value="2"/>
</dbReference>
<feature type="transmembrane region" description="Helical" evidence="4">
    <location>
        <begin position="104"/>
        <end position="121"/>
    </location>
</feature>
<keyword evidence="1 4" id="KW-0812">Transmembrane</keyword>
<keyword evidence="2 4" id="KW-1133">Transmembrane helix</keyword>
<name>A0ABN6LCY3_9BACT</name>
<dbReference type="SUPFAM" id="SSF103473">
    <property type="entry name" value="MFS general substrate transporter"/>
    <property type="match status" value="1"/>
</dbReference>
<feature type="transmembrane region" description="Helical" evidence="4">
    <location>
        <begin position="297"/>
        <end position="318"/>
    </location>
</feature>
<proteinExistence type="predicted"/>
<organism evidence="5 6">
    <name type="scientific">Persicobacter psychrovividus</name>
    <dbReference type="NCBI Taxonomy" id="387638"/>
    <lineage>
        <taxon>Bacteria</taxon>
        <taxon>Pseudomonadati</taxon>
        <taxon>Bacteroidota</taxon>
        <taxon>Cytophagia</taxon>
        <taxon>Cytophagales</taxon>
        <taxon>Persicobacteraceae</taxon>
        <taxon>Persicobacter</taxon>
    </lineage>
</organism>
<feature type="transmembrane region" description="Helical" evidence="4">
    <location>
        <begin position="170"/>
        <end position="186"/>
    </location>
</feature>
<dbReference type="PANTHER" id="PTHR23518">
    <property type="entry name" value="C-METHYLTRANSFERASE"/>
    <property type="match status" value="1"/>
</dbReference>
<keyword evidence="3 4" id="KW-0472">Membrane</keyword>
<dbReference type="PANTHER" id="PTHR23518:SF2">
    <property type="entry name" value="MAJOR FACILITATOR SUPERFAMILY TRANSPORTER"/>
    <property type="match status" value="1"/>
</dbReference>
<feature type="transmembrane region" description="Helical" evidence="4">
    <location>
        <begin position="330"/>
        <end position="351"/>
    </location>
</feature>
<feature type="transmembrane region" description="Helical" evidence="4">
    <location>
        <begin position="243"/>
        <end position="261"/>
    </location>
</feature>
<keyword evidence="5" id="KW-0614">Plasmid</keyword>
<gene>
    <name evidence="5" type="ORF">PEPS_33330</name>
</gene>
<dbReference type="Pfam" id="PF07690">
    <property type="entry name" value="MFS_1"/>
    <property type="match status" value="1"/>
</dbReference>
<dbReference type="Proteomes" id="UP001354989">
    <property type="component" value="Plasmid pPP1"/>
</dbReference>
<feature type="transmembrane region" description="Helical" evidence="4">
    <location>
        <begin position="80"/>
        <end position="98"/>
    </location>
</feature>
<keyword evidence="6" id="KW-1185">Reference proteome</keyword>
<accession>A0ABN6LCY3</accession>
<feature type="transmembrane region" description="Helical" evidence="4">
    <location>
        <begin position="142"/>
        <end position="164"/>
    </location>
</feature>
<feature type="transmembrane region" description="Helical" evidence="4">
    <location>
        <begin position="207"/>
        <end position="231"/>
    </location>
</feature>
<dbReference type="EMBL" id="AP025293">
    <property type="protein sequence ID" value="BDD01053.1"/>
    <property type="molecule type" value="Genomic_DNA"/>
</dbReference>
<evidence type="ECO:0000256" key="1">
    <source>
        <dbReference type="ARBA" id="ARBA00022692"/>
    </source>
</evidence>
<feature type="transmembrane region" description="Helical" evidence="4">
    <location>
        <begin position="357"/>
        <end position="375"/>
    </location>
</feature>
<dbReference type="InterPro" id="IPR011701">
    <property type="entry name" value="MFS"/>
</dbReference>
<feature type="transmembrane region" description="Helical" evidence="4">
    <location>
        <begin position="273"/>
        <end position="291"/>
    </location>
</feature>
<evidence type="ECO:0000313" key="5">
    <source>
        <dbReference type="EMBL" id="BDD01053.1"/>
    </source>
</evidence>
<feature type="transmembrane region" description="Helical" evidence="4">
    <location>
        <begin position="12"/>
        <end position="32"/>
    </location>
</feature>
<dbReference type="InterPro" id="IPR036259">
    <property type="entry name" value="MFS_trans_sf"/>
</dbReference>
<evidence type="ECO:0000256" key="2">
    <source>
        <dbReference type="ARBA" id="ARBA00022989"/>
    </source>
</evidence>